<dbReference type="Proteomes" id="UP001221217">
    <property type="component" value="Unassembled WGS sequence"/>
</dbReference>
<organism evidence="1 2">
    <name type="scientific">Candidatus Thalassospirochaeta sargassi</name>
    <dbReference type="NCBI Taxonomy" id="3119039"/>
    <lineage>
        <taxon>Bacteria</taxon>
        <taxon>Pseudomonadati</taxon>
        <taxon>Spirochaetota</taxon>
        <taxon>Spirochaetia</taxon>
        <taxon>Spirochaetales</taxon>
        <taxon>Spirochaetaceae</taxon>
        <taxon>Candidatus Thalassospirochaeta</taxon>
    </lineage>
</organism>
<name>A0AAJ1IEU3_9SPIO</name>
<protein>
    <submittedName>
        <fullName evidence="1">Uncharacterized protein</fullName>
    </submittedName>
</protein>
<sequence length="137" mass="15760">MGKAADTVKLYLTQLEDKYNSLNRILLLEAEDISKTDEKKLLLHAGLEKETVESIISLTKSVYTYMEKLEVDNDSVNRLKNIDSMKKKAQTQISANIKQLKASMKEIEHKINRIKLPQSTRRVYYSGNNPTIMDIEI</sequence>
<gene>
    <name evidence="1" type="ORF">PQJ61_14375</name>
</gene>
<dbReference type="AlphaFoldDB" id="A0AAJ1IEU3"/>
<proteinExistence type="predicted"/>
<evidence type="ECO:0000313" key="1">
    <source>
        <dbReference type="EMBL" id="MDC7227947.1"/>
    </source>
</evidence>
<reference evidence="1 2" key="1">
    <citation type="submission" date="2022-12" db="EMBL/GenBank/DDBJ databases">
        <title>Metagenome assembled genome from gulf of manar.</title>
        <authorList>
            <person name="Kohli P."/>
            <person name="Pk S."/>
            <person name="Venkata Ramana C."/>
            <person name="Sasikala C."/>
        </authorList>
    </citation>
    <scope>NUCLEOTIDE SEQUENCE [LARGE SCALE GENOMIC DNA]</scope>
    <source>
        <strain evidence="1">JB008</strain>
    </source>
</reference>
<accession>A0AAJ1IEU3</accession>
<dbReference type="EMBL" id="JAQQAL010000035">
    <property type="protein sequence ID" value="MDC7227947.1"/>
    <property type="molecule type" value="Genomic_DNA"/>
</dbReference>
<evidence type="ECO:0000313" key="2">
    <source>
        <dbReference type="Proteomes" id="UP001221217"/>
    </source>
</evidence>
<comment type="caution">
    <text evidence="1">The sequence shown here is derived from an EMBL/GenBank/DDBJ whole genome shotgun (WGS) entry which is preliminary data.</text>
</comment>